<dbReference type="KEGG" id="lfa:LFA_0926"/>
<gene>
    <name evidence="7" type="primary">ccmG</name>
    <name evidence="7" type="ORF">LFA_0926</name>
</gene>
<protein>
    <submittedName>
        <fullName evidence="7">Periplasmic thioredoxin of cytochrome c-type biogenesis</fullName>
    </submittedName>
</protein>
<proteinExistence type="inferred from homology"/>
<dbReference type="STRING" id="1212491.LFA_0926"/>
<sequence length="178" mass="20336">MRTIGWKIVPVVLFLLLSVFLWRGLSLDPHRLPSVQLGKTLPVFTLPQLQEPNSTFSSTQLRNQVALLNVWASWCAACVDEQVFMMQLAREGVPIYGLNYKDKPEDALRWLVQWGNPYKLIVQDREGKAAIDLGVYGAPETFVIDKKGIIRYRHVGIMNQEAWSKDISPLIKKLEQES</sequence>
<dbReference type="InterPro" id="IPR013766">
    <property type="entry name" value="Thioredoxin_domain"/>
</dbReference>
<evidence type="ECO:0000313" key="7">
    <source>
        <dbReference type="EMBL" id="CEG56368.1"/>
    </source>
</evidence>
<dbReference type="SUPFAM" id="SSF52833">
    <property type="entry name" value="Thioredoxin-like"/>
    <property type="match status" value="1"/>
</dbReference>
<dbReference type="EMBL" id="LN614827">
    <property type="protein sequence ID" value="CEG56368.1"/>
    <property type="molecule type" value="Genomic_DNA"/>
</dbReference>
<dbReference type="InterPro" id="IPR036249">
    <property type="entry name" value="Thioredoxin-like_sf"/>
</dbReference>
<dbReference type="InterPro" id="IPR004799">
    <property type="entry name" value="Periplasmic_diS_OxRdtase_DsbE"/>
</dbReference>
<dbReference type="GO" id="GO:0030288">
    <property type="term" value="C:outer membrane-bounded periplasmic space"/>
    <property type="evidence" value="ECO:0007669"/>
    <property type="project" value="InterPro"/>
</dbReference>
<dbReference type="AlphaFoldDB" id="A0A098G1K4"/>
<accession>A0A098G1K4</accession>
<dbReference type="InterPro" id="IPR017937">
    <property type="entry name" value="Thioredoxin_CS"/>
</dbReference>
<dbReference type="InterPro" id="IPR013740">
    <property type="entry name" value="Redoxin"/>
</dbReference>
<comment type="subcellular location">
    <subcellularLocation>
        <location evidence="1">Cell inner membrane</location>
        <topology evidence="1">Single-pass membrane protein</topology>
        <orientation evidence="1">Periplasmic side</orientation>
    </subcellularLocation>
</comment>
<dbReference type="RefSeq" id="WP_045095042.1">
    <property type="nucleotide sequence ID" value="NZ_LN614827.1"/>
</dbReference>
<organism evidence="7 8">
    <name type="scientific">Legionella fallonii LLAP-10</name>
    <dbReference type="NCBI Taxonomy" id="1212491"/>
    <lineage>
        <taxon>Bacteria</taxon>
        <taxon>Pseudomonadati</taxon>
        <taxon>Pseudomonadota</taxon>
        <taxon>Gammaproteobacteria</taxon>
        <taxon>Legionellales</taxon>
        <taxon>Legionellaceae</taxon>
        <taxon>Legionella</taxon>
    </lineage>
</organism>
<dbReference type="GO" id="GO:0005886">
    <property type="term" value="C:plasma membrane"/>
    <property type="evidence" value="ECO:0007669"/>
    <property type="project" value="UniProtKB-SubCell"/>
</dbReference>
<dbReference type="Proteomes" id="UP000032430">
    <property type="component" value="Chromosome I"/>
</dbReference>
<reference evidence="8" key="1">
    <citation type="submission" date="2014-09" db="EMBL/GenBank/DDBJ databases">
        <authorList>
            <person name="Gomez-Valero L."/>
        </authorList>
    </citation>
    <scope>NUCLEOTIDE SEQUENCE [LARGE SCALE GENOMIC DNA]</scope>
    <source>
        <strain evidence="8">ATCC700992</strain>
    </source>
</reference>
<dbReference type="InterPro" id="IPR050553">
    <property type="entry name" value="Thioredoxin_ResA/DsbE_sf"/>
</dbReference>
<dbReference type="PANTHER" id="PTHR42852">
    <property type="entry name" value="THIOL:DISULFIDE INTERCHANGE PROTEIN DSBE"/>
    <property type="match status" value="1"/>
</dbReference>
<evidence type="ECO:0000313" key="8">
    <source>
        <dbReference type="Proteomes" id="UP000032430"/>
    </source>
</evidence>
<evidence type="ECO:0000256" key="1">
    <source>
        <dbReference type="ARBA" id="ARBA00004383"/>
    </source>
</evidence>
<evidence type="ECO:0000256" key="2">
    <source>
        <dbReference type="ARBA" id="ARBA00007758"/>
    </source>
</evidence>
<dbReference type="Gene3D" id="3.40.30.10">
    <property type="entry name" value="Glutaredoxin"/>
    <property type="match status" value="1"/>
</dbReference>
<feature type="domain" description="Thioredoxin" evidence="6">
    <location>
        <begin position="35"/>
        <end position="172"/>
    </location>
</feature>
<dbReference type="PANTHER" id="PTHR42852:SF6">
    <property type="entry name" value="THIOL:DISULFIDE INTERCHANGE PROTEIN DSBE"/>
    <property type="match status" value="1"/>
</dbReference>
<dbReference type="CDD" id="cd03010">
    <property type="entry name" value="TlpA_like_DsbE"/>
    <property type="match status" value="1"/>
</dbReference>
<keyword evidence="5" id="KW-0676">Redox-active center</keyword>
<dbReference type="GO" id="GO:0015036">
    <property type="term" value="F:disulfide oxidoreductase activity"/>
    <property type="evidence" value="ECO:0007669"/>
    <property type="project" value="InterPro"/>
</dbReference>
<evidence type="ECO:0000259" key="6">
    <source>
        <dbReference type="PROSITE" id="PS51352"/>
    </source>
</evidence>
<name>A0A098G1K4_9GAMM</name>
<dbReference type="OrthoDB" id="9799347at2"/>
<evidence type="ECO:0000256" key="5">
    <source>
        <dbReference type="ARBA" id="ARBA00023284"/>
    </source>
</evidence>
<dbReference type="GO" id="GO:0017004">
    <property type="term" value="P:cytochrome complex assembly"/>
    <property type="evidence" value="ECO:0007669"/>
    <property type="project" value="UniProtKB-KW"/>
</dbReference>
<dbReference type="HOGENOM" id="CLU_042529_19_1_6"/>
<dbReference type="Pfam" id="PF08534">
    <property type="entry name" value="Redoxin"/>
    <property type="match status" value="1"/>
</dbReference>
<dbReference type="PROSITE" id="PS51352">
    <property type="entry name" value="THIOREDOXIN_2"/>
    <property type="match status" value="1"/>
</dbReference>
<keyword evidence="3" id="KW-0201">Cytochrome c-type biogenesis</keyword>
<keyword evidence="8" id="KW-1185">Reference proteome</keyword>
<evidence type="ECO:0000256" key="3">
    <source>
        <dbReference type="ARBA" id="ARBA00022748"/>
    </source>
</evidence>
<dbReference type="NCBIfam" id="TIGR00385">
    <property type="entry name" value="dsbE"/>
    <property type="match status" value="1"/>
</dbReference>
<comment type="similarity">
    <text evidence="2">Belongs to the thioredoxin family. DsbE subfamily.</text>
</comment>
<keyword evidence="4" id="KW-1015">Disulfide bond</keyword>
<dbReference type="PROSITE" id="PS00194">
    <property type="entry name" value="THIOREDOXIN_1"/>
    <property type="match status" value="1"/>
</dbReference>
<evidence type="ECO:0000256" key="4">
    <source>
        <dbReference type="ARBA" id="ARBA00023157"/>
    </source>
</evidence>